<feature type="compositionally biased region" description="Pro residues" evidence="1">
    <location>
        <begin position="32"/>
        <end position="42"/>
    </location>
</feature>
<dbReference type="AlphaFoldDB" id="A0AA40DM35"/>
<dbReference type="Proteomes" id="UP001172102">
    <property type="component" value="Unassembled WGS sequence"/>
</dbReference>
<keyword evidence="2" id="KW-0732">Signal</keyword>
<protein>
    <recommendedName>
        <fullName evidence="5">Infection structure specific protein</fullName>
    </recommendedName>
</protein>
<proteinExistence type="predicted"/>
<sequence>MHAQSLLLALLASTATANRLQPRQSGITAVPSAPPSAPPAPSAAPSAAPTETTEEPEESTSSTRSVDLRACQTALDTLILSIGLIPTPNAAFSAYLATETVTVHDPCSWIADAPGALAGPMSAYSTDVVSLVSANEQHVSRVLDCLDAKGTSITRAETVTPLFGMTACAAVSVTSSGASGVTKTASSTSRTPTFPTPTSTSTSGARETGAVVGAVAVGVLFGVAGAM</sequence>
<evidence type="ECO:0000256" key="2">
    <source>
        <dbReference type="SAM" id="SignalP"/>
    </source>
</evidence>
<feature type="region of interest" description="Disordered" evidence="1">
    <location>
        <begin position="26"/>
        <end position="67"/>
    </location>
</feature>
<comment type="caution">
    <text evidence="3">The sequence shown here is derived from an EMBL/GenBank/DDBJ whole genome shotgun (WGS) entry which is preliminary data.</text>
</comment>
<evidence type="ECO:0000313" key="3">
    <source>
        <dbReference type="EMBL" id="KAK0708215.1"/>
    </source>
</evidence>
<name>A0AA40DM35_9PEZI</name>
<accession>A0AA40DM35</accession>
<feature type="chain" id="PRO_5041201171" description="Infection structure specific protein" evidence="2">
    <location>
        <begin position="18"/>
        <end position="227"/>
    </location>
</feature>
<evidence type="ECO:0008006" key="5">
    <source>
        <dbReference type="Google" id="ProtNLM"/>
    </source>
</evidence>
<evidence type="ECO:0000256" key="1">
    <source>
        <dbReference type="SAM" id="MobiDB-lite"/>
    </source>
</evidence>
<gene>
    <name evidence="3" type="ORF">B0H67DRAFT_556743</name>
</gene>
<evidence type="ECO:0000313" key="4">
    <source>
        <dbReference type="Proteomes" id="UP001172102"/>
    </source>
</evidence>
<reference evidence="3" key="1">
    <citation type="submission" date="2023-06" db="EMBL/GenBank/DDBJ databases">
        <title>Genome-scale phylogeny and comparative genomics of the fungal order Sordariales.</title>
        <authorList>
            <consortium name="Lawrence Berkeley National Laboratory"/>
            <person name="Hensen N."/>
            <person name="Bonometti L."/>
            <person name="Westerberg I."/>
            <person name="Brannstrom I.O."/>
            <person name="Guillou S."/>
            <person name="Cros-Aarteil S."/>
            <person name="Calhoun S."/>
            <person name="Haridas S."/>
            <person name="Kuo A."/>
            <person name="Mondo S."/>
            <person name="Pangilinan J."/>
            <person name="Riley R."/>
            <person name="Labutti K."/>
            <person name="Andreopoulos B."/>
            <person name="Lipzen A."/>
            <person name="Chen C."/>
            <person name="Yanf M."/>
            <person name="Daum C."/>
            <person name="Ng V."/>
            <person name="Clum A."/>
            <person name="Steindorff A."/>
            <person name="Ohm R."/>
            <person name="Martin F."/>
            <person name="Silar P."/>
            <person name="Natvig D."/>
            <person name="Lalanne C."/>
            <person name="Gautier V."/>
            <person name="Ament-Velasquez S.L."/>
            <person name="Kruys A."/>
            <person name="Hutchinson M.I."/>
            <person name="Powell A.J."/>
            <person name="Barry K."/>
            <person name="Miller A.N."/>
            <person name="Grigoriev I.V."/>
            <person name="Debuchy R."/>
            <person name="Gladieux P."/>
            <person name="Thoren M.H."/>
            <person name="Johannesson H."/>
        </authorList>
    </citation>
    <scope>NUCLEOTIDE SEQUENCE</scope>
    <source>
        <strain evidence="3">SMH4607-1</strain>
    </source>
</reference>
<feature type="region of interest" description="Disordered" evidence="1">
    <location>
        <begin position="178"/>
        <end position="205"/>
    </location>
</feature>
<organism evidence="3 4">
    <name type="scientific">Lasiosphaeris hirsuta</name>
    <dbReference type="NCBI Taxonomy" id="260670"/>
    <lineage>
        <taxon>Eukaryota</taxon>
        <taxon>Fungi</taxon>
        <taxon>Dikarya</taxon>
        <taxon>Ascomycota</taxon>
        <taxon>Pezizomycotina</taxon>
        <taxon>Sordariomycetes</taxon>
        <taxon>Sordariomycetidae</taxon>
        <taxon>Sordariales</taxon>
        <taxon>Lasiosphaeriaceae</taxon>
        <taxon>Lasiosphaeris</taxon>
    </lineage>
</organism>
<keyword evidence="4" id="KW-1185">Reference proteome</keyword>
<feature type="signal peptide" evidence="2">
    <location>
        <begin position="1"/>
        <end position="17"/>
    </location>
</feature>
<dbReference type="EMBL" id="JAUKUA010000006">
    <property type="protein sequence ID" value="KAK0708215.1"/>
    <property type="molecule type" value="Genomic_DNA"/>
</dbReference>